<dbReference type="AlphaFoldDB" id="A0A194XMN3"/>
<dbReference type="KEGG" id="psco:LY89DRAFT_730198"/>
<reference evidence="2 3" key="1">
    <citation type="submission" date="2015-10" db="EMBL/GenBank/DDBJ databases">
        <title>Full genome of DAOMC 229536 Phialocephala scopiformis, a fungal endophyte of spruce producing the potent anti-insectan compound rugulosin.</title>
        <authorList>
            <consortium name="DOE Joint Genome Institute"/>
            <person name="Walker A.K."/>
            <person name="Frasz S.L."/>
            <person name="Seifert K.A."/>
            <person name="Miller J.D."/>
            <person name="Mondo S.J."/>
            <person name="Labutti K."/>
            <person name="Lipzen A."/>
            <person name="Dockter R."/>
            <person name="Kennedy M."/>
            <person name="Grigoriev I.V."/>
            <person name="Spatafora J.W."/>
        </authorList>
    </citation>
    <scope>NUCLEOTIDE SEQUENCE [LARGE SCALE GENOMIC DNA]</scope>
    <source>
        <strain evidence="2 3">CBS 120377</strain>
    </source>
</reference>
<dbReference type="Proteomes" id="UP000070700">
    <property type="component" value="Unassembled WGS sequence"/>
</dbReference>
<feature type="region of interest" description="Disordered" evidence="1">
    <location>
        <begin position="1"/>
        <end position="37"/>
    </location>
</feature>
<feature type="region of interest" description="Disordered" evidence="1">
    <location>
        <begin position="269"/>
        <end position="307"/>
    </location>
</feature>
<evidence type="ECO:0000256" key="1">
    <source>
        <dbReference type="SAM" id="MobiDB-lite"/>
    </source>
</evidence>
<evidence type="ECO:0000313" key="2">
    <source>
        <dbReference type="EMBL" id="KUJ21418.1"/>
    </source>
</evidence>
<dbReference type="InParanoid" id="A0A194XMN3"/>
<dbReference type="OrthoDB" id="3564870at2759"/>
<dbReference type="RefSeq" id="XP_018075773.1">
    <property type="nucleotide sequence ID" value="XM_018219451.1"/>
</dbReference>
<dbReference type="EMBL" id="KQ947408">
    <property type="protein sequence ID" value="KUJ21418.1"/>
    <property type="molecule type" value="Genomic_DNA"/>
</dbReference>
<keyword evidence="3" id="KW-1185">Reference proteome</keyword>
<feature type="compositionally biased region" description="Polar residues" evidence="1">
    <location>
        <begin position="295"/>
        <end position="307"/>
    </location>
</feature>
<name>A0A194XMN3_MOLSC</name>
<dbReference type="GeneID" id="28829177"/>
<proteinExistence type="predicted"/>
<evidence type="ECO:0000313" key="3">
    <source>
        <dbReference type="Proteomes" id="UP000070700"/>
    </source>
</evidence>
<gene>
    <name evidence="2" type="ORF">LY89DRAFT_730198</name>
</gene>
<feature type="compositionally biased region" description="Basic residues" evidence="1">
    <location>
        <begin position="1"/>
        <end position="14"/>
    </location>
</feature>
<organism evidence="2 3">
    <name type="scientific">Mollisia scopiformis</name>
    <name type="common">Conifer needle endophyte fungus</name>
    <name type="synonym">Phialocephala scopiformis</name>
    <dbReference type="NCBI Taxonomy" id="149040"/>
    <lineage>
        <taxon>Eukaryota</taxon>
        <taxon>Fungi</taxon>
        <taxon>Dikarya</taxon>
        <taxon>Ascomycota</taxon>
        <taxon>Pezizomycotina</taxon>
        <taxon>Leotiomycetes</taxon>
        <taxon>Helotiales</taxon>
        <taxon>Mollisiaceae</taxon>
        <taxon>Mollisia</taxon>
    </lineage>
</organism>
<sequence>MVSKRHHMRGRQARPTRTDNRICAHNPKHNAKPKPTNHPDAPCAECGSLVHQLGGHPNANTPYGYLKGCLPCNTKDHSISTCPRYRGSARRRQLFYWYRTMREGLCPGEWHEDPREIANMSGLYTLQHMPRRPDFALQYPYEHPEAFQPPAKGGDPEELRRDPYWMSDKAWEYVGMFTNLEARTNSDFRRLDPESIEYLEYIEDIRENLRGQIVDGQSSKPTLLQLCNFSDVYDMLKPVTDNRTSDERIYDWEIDLNFSPASIGGLCHPRAESYDQSGFPARDDTPGPKPPSAPGSYTQPTQSGFDA</sequence>
<accession>A0A194XMN3</accession>
<protein>
    <submittedName>
        <fullName evidence="2">Uncharacterized protein</fullName>
    </submittedName>
</protein>